<dbReference type="AlphaFoldDB" id="A0A1Y3BGJ5"/>
<organism evidence="1 2">
    <name type="scientific">Euroglyphus maynei</name>
    <name type="common">Mayne's house dust mite</name>
    <dbReference type="NCBI Taxonomy" id="6958"/>
    <lineage>
        <taxon>Eukaryota</taxon>
        <taxon>Metazoa</taxon>
        <taxon>Ecdysozoa</taxon>
        <taxon>Arthropoda</taxon>
        <taxon>Chelicerata</taxon>
        <taxon>Arachnida</taxon>
        <taxon>Acari</taxon>
        <taxon>Acariformes</taxon>
        <taxon>Sarcoptiformes</taxon>
        <taxon>Astigmata</taxon>
        <taxon>Psoroptidia</taxon>
        <taxon>Analgoidea</taxon>
        <taxon>Pyroglyphidae</taxon>
        <taxon>Pyroglyphinae</taxon>
        <taxon>Euroglyphus</taxon>
    </lineage>
</organism>
<name>A0A1Y3BGJ5_EURMA</name>
<evidence type="ECO:0000313" key="1">
    <source>
        <dbReference type="EMBL" id="OTF80059.1"/>
    </source>
</evidence>
<reference evidence="1 2" key="1">
    <citation type="submission" date="2017-03" db="EMBL/GenBank/DDBJ databases">
        <title>Genome Survey of Euroglyphus maynei.</title>
        <authorList>
            <person name="Arlian L.G."/>
            <person name="Morgan M.S."/>
            <person name="Rider S.D."/>
        </authorList>
    </citation>
    <scope>NUCLEOTIDE SEQUENCE [LARGE SCALE GENOMIC DNA]</scope>
    <source>
        <strain evidence="1">Arlian Lab</strain>
        <tissue evidence="1">Whole body</tissue>
    </source>
</reference>
<proteinExistence type="predicted"/>
<evidence type="ECO:0000313" key="2">
    <source>
        <dbReference type="Proteomes" id="UP000194236"/>
    </source>
</evidence>
<gene>
    <name evidence="1" type="ORF">BLA29_014105</name>
</gene>
<dbReference type="Proteomes" id="UP000194236">
    <property type="component" value="Unassembled WGS sequence"/>
</dbReference>
<comment type="caution">
    <text evidence="1">The sequence shown here is derived from an EMBL/GenBank/DDBJ whole genome shotgun (WGS) entry which is preliminary data.</text>
</comment>
<keyword evidence="2" id="KW-1185">Reference proteome</keyword>
<dbReference type="EMBL" id="MUJZ01020070">
    <property type="protein sequence ID" value="OTF80059.1"/>
    <property type="molecule type" value="Genomic_DNA"/>
</dbReference>
<accession>A0A1Y3BGJ5</accession>
<sequence>MILAIHLLYHQMYRVHMMDNSVSYVIR</sequence>
<protein>
    <submittedName>
        <fullName evidence="1">Uncharacterized protein</fullName>
    </submittedName>
</protein>